<dbReference type="EMBL" id="LQPJ01000090">
    <property type="protein sequence ID" value="ORW26100.1"/>
    <property type="molecule type" value="Genomic_DNA"/>
</dbReference>
<dbReference type="Proteomes" id="UP000193529">
    <property type="component" value="Unassembled WGS sequence"/>
</dbReference>
<keyword evidence="3" id="KW-1185">Reference proteome</keyword>
<dbReference type="AlphaFoldDB" id="A0A1X1ZRV0"/>
<feature type="region of interest" description="Disordered" evidence="1">
    <location>
        <begin position="59"/>
        <end position="87"/>
    </location>
</feature>
<name>A0A1X1ZRV0_9MYCO</name>
<accession>A0A1X1ZRV0</accession>
<evidence type="ECO:0000313" key="2">
    <source>
        <dbReference type="EMBL" id="ORW26100.1"/>
    </source>
</evidence>
<proteinExistence type="predicted"/>
<protein>
    <submittedName>
        <fullName evidence="2">Uncharacterized protein</fullName>
    </submittedName>
</protein>
<sequence length="87" mass="9863">MAGKGVDREALSIALDILDASFDAVAEFDCEALTTPEQLVLLERVERLRRRLPALEHPVINAPARQPRTNTYQHPKKLLHHKEDDDP</sequence>
<reference evidence="2 3" key="1">
    <citation type="submission" date="2016-01" db="EMBL/GenBank/DDBJ databases">
        <title>The new phylogeny of the genus Mycobacterium.</title>
        <authorList>
            <person name="Tarcisio F."/>
            <person name="Conor M."/>
            <person name="Antonella G."/>
            <person name="Elisabetta G."/>
            <person name="Giulia F.S."/>
            <person name="Sara T."/>
            <person name="Anna F."/>
            <person name="Clotilde B."/>
            <person name="Roberto B."/>
            <person name="Veronica D.S."/>
            <person name="Fabio R."/>
            <person name="Monica P."/>
            <person name="Olivier J."/>
            <person name="Enrico T."/>
            <person name="Nicola S."/>
        </authorList>
    </citation>
    <scope>NUCLEOTIDE SEQUENCE [LARGE SCALE GENOMIC DNA]</scope>
    <source>
        <strain evidence="2 3">DSM 44572</strain>
    </source>
</reference>
<comment type="caution">
    <text evidence="2">The sequence shown here is derived from an EMBL/GenBank/DDBJ whole genome shotgun (WGS) entry which is preliminary data.</text>
</comment>
<evidence type="ECO:0000256" key="1">
    <source>
        <dbReference type="SAM" id="MobiDB-lite"/>
    </source>
</evidence>
<gene>
    <name evidence="2" type="ORF">AWC19_05510</name>
</gene>
<dbReference type="OrthoDB" id="4736664at2"/>
<organism evidence="2 3">
    <name type="scientific">Mycobacterium palustre</name>
    <dbReference type="NCBI Taxonomy" id="153971"/>
    <lineage>
        <taxon>Bacteria</taxon>
        <taxon>Bacillati</taxon>
        <taxon>Actinomycetota</taxon>
        <taxon>Actinomycetes</taxon>
        <taxon>Mycobacteriales</taxon>
        <taxon>Mycobacteriaceae</taxon>
        <taxon>Mycobacterium</taxon>
        <taxon>Mycobacterium simiae complex</taxon>
    </lineage>
</organism>
<dbReference type="STRING" id="153971.AWC19_05510"/>
<dbReference type="RefSeq" id="WP_085077881.1">
    <property type="nucleotide sequence ID" value="NZ_JACKRZ010000255.1"/>
</dbReference>
<evidence type="ECO:0000313" key="3">
    <source>
        <dbReference type="Proteomes" id="UP000193529"/>
    </source>
</evidence>